<dbReference type="Proteomes" id="UP000614261">
    <property type="component" value="Unassembled WGS sequence"/>
</dbReference>
<dbReference type="Pfam" id="PF00459">
    <property type="entry name" value="Inositol_P"/>
    <property type="match status" value="1"/>
</dbReference>
<keyword evidence="6" id="KW-1185">Reference proteome</keyword>
<dbReference type="PRINTS" id="PR00377">
    <property type="entry name" value="IMPHPHTASES"/>
</dbReference>
<dbReference type="PROSITE" id="PS00629">
    <property type="entry name" value="IMP_1"/>
    <property type="match status" value="1"/>
</dbReference>
<accession>A0ABQ1JE18</accession>
<protein>
    <submittedName>
        <fullName evidence="5">Inositol monophosphatase</fullName>
    </submittedName>
</protein>
<sequence length="265" mass="28603">MEMHTLYTPVADLIRTVARDVVLHHYQQLSSAQISEKTPGDLVTVADKESERRLSAGLAAILPDASIVGEEGVEANPALIERVNDSVAWIIDPIDGTHNYAHGRPPFGILIALIEGGETVAGWIYDPLANRMCHAVRGGGAFINDAPVTARESGEPLPVAAISTLFIEEPRRSAITRASEGRFRLVDIPRCAAEQYPRLVLGQNDVTLFERTLPWDHAAGVLFVEEAGGKAARLDGSRYLPGDRRTGMIAAASPRLWDEAAAILG</sequence>
<dbReference type="InterPro" id="IPR020583">
    <property type="entry name" value="Inositol_monoP_metal-BS"/>
</dbReference>
<dbReference type="PANTHER" id="PTHR20854:SF4">
    <property type="entry name" value="INOSITOL-1-MONOPHOSPHATASE-RELATED"/>
    <property type="match status" value="1"/>
</dbReference>
<dbReference type="SUPFAM" id="SSF56655">
    <property type="entry name" value="Carbohydrate phosphatase"/>
    <property type="match status" value="1"/>
</dbReference>
<name>A0ABQ1JE18_9SPHN</name>
<organism evidence="5 6">
    <name type="scientific">Blastomonas aquatica</name>
    <dbReference type="NCBI Taxonomy" id="1510276"/>
    <lineage>
        <taxon>Bacteria</taxon>
        <taxon>Pseudomonadati</taxon>
        <taxon>Pseudomonadota</taxon>
        <taxon>Alphaproteobacteria</taxon>
        <taxon>Sphingomonadales</taxon>
        <taxon>Sphingomonadaceae</taxon>
        <taxon>Blastomonas</taxon>
    </lineage>
</organism>
<comment type="caution">
    <text evidence="5">The sequence shown here is derived from an EMBL/GenBank/DDBJ whole genome shotgun (WGS) entry which is preliminary data.</text>
</comment>
<comment type="similarity">
    <text evidence="1">Belongs to the inositol monophosphatase superfamily.</text>
</comment>
<evidence type="ECO:0000256" key="1">
    <source>
        <dbReference type="ARBA" id="ARBA00009759"/>
    </source>
</evidence>
<dbReference type="EMBL" id="BMGD01000003">
    <property type="protein sequence ID" value="GGB66499.1"/>
    <property type="molecule type" value="Genomic_DNA"/>
</dbReference>
<dbReference type="InterPro" id="IPR000760">
    <property type="entry name" value="Inositol_monophosphatase-like"/>
</dbReference>
<dbReference type="Gene3D" id="3.40.190.80">
    <property type="match status" value="1"/>
</dbReference>
<gene>
    <name evidence="5" type="ORF">GCM10010833_22110</name>
</gene>
<keyword evidence="2" id="KW-0479">Metal-binding</keyword>
<keyword evidence="3" id="KW-0378">Hydrolase</keyword>
<evidence type="ECO:0000313" key="5">
    <source>
        <dbReference type="EMBL" id="GGB66499.1"/>
    </source>
</evidence>
<reference evidence="6" key="1">
    <citation type="journal article" date="2019" name="Int. J. Syst. Evol. Microbiol.">
        <title>The Global Catalogue of Microorganisms (GCM) 10K type strain sequencing project: providing services to taxonomists for standard genome sequencing and annotation.</title>
        <authorList>
            <consortium name="The Broad Institute Genomics Platform"/>
            <consortium name="The Broad Institute Genome Sequencing Center for Infectious Disease"/>
            <person name="Wu L."/>
            <person name="Ma J."/>
        </authorList>
    </citation>
    <scope>NUCLEOTIDE SEQUENCE [LARGE SCALE GENOMIC DNA]</scope>
    <source>
        <strain evidence="6">CGMCC 1.12851</strain>
    </source>
</reference>
<evidence type="ECO:0000256" key="4">
    <source>
        <dbReference type="ARBA" id="ARBA00022842"/>
    </source>
</evidence>
<keyword evidence="4" id="KW-0460">Magnesium</keyword>
<evidence type="ECO:0000313" key="6">
    <source>
        <dbReference type="Proteomes" id="UP000614261"/>
    </source>
</evidence>
<proteinExistence type="inferred from homology"/>
<dbReference type="Gene3D" id="3.30.540.10">
    <property type="entry name" value="Fructose-1,6-Bisphosphatase, subunit A, domain 1"/>
    <property type="match status" value="1"/>
</dbReference>
<evidence type="ECO:0000256" key="2">
    <source>
        <dbReference type="ARBA" id="ARBA00022723"/>
    </source>
</evidence>
<evidence type="ECO:0000256" key="3">
    <source>
        <dbReference type="ARBA" id="ARBA00022801"/>
    </source>
</evidence>
<dbReference type="PANTHER" id="PTHR20854">
    <property type="entry name" value="INOSITOL MONOPHOSPHATASE"/>
    <property type="match status" value="1"/>
</dbReference>